<evidence type="ECO:0000259" key="6">
    <source>
        <dbReference type="Pfam" id="PF19289"/>
    </source>
</evidence>
<dbReference type="EMBL" id="LIZT01000006">
    <property type="protein sequence ID" value="KPJ51096.1"/>
    <property type="molecule type" value="Genomic_DNA"/>
</dbReference>
<dbReference type="GO" id="GO:0008237">
    <property type="term" value="F:metallopeptidase activity"/>
    <property type="evidence" value="ECO:0007669"/>
    <property type="project" value="UniProtKB-KW"/>
</dbReference>
<feature type="domain" description="Metalloprotease TldD/E central" evidence="7">
    <location>
        <begin position="112"/>
        <end position="218"/>
    </location>
</feature>
<evidence type="ECO:0000259" key="5">
    <source>
        <dbReference type="Pfam" id="PF01523"/>
    </source>
</evidence>
<dbReference type="Pfam" id="PF19290">
    <property type="entry name" value="PmbA_TldD_2nd"/>
    <property type="match status" value="1"/>
</dbReference>
<proteinExistence type="inferred from homology"/>
<gene>
    <name evidence="8" type="ORF">AMJ40_00885</name>
</gene>
<name>A0A0S7WLS2_UNCT6</name>
<dbReference type="PATRIC" id="fig|1703771.3.peg.1502"/>
<dbReference type="InterPro" id="IPR045570">
    <property type="entry name" value="Metalloprtase-TldD/E_cen_dom"/>
</dbReference>
<dbReference type="InterPro" id="IPR045569">
    <property type="entry name" value="Metalloprtase-TldD/E_C"/>
</dbReference>
<dbReference type="InterPro" id="IPR002510">
    <property type="entry name" value="Metalloprtase-TldD/E_N"/>
</dbReference>
<dbReference type="Proteomes" id="UP000051124">
    <property type="component" value="Unassembled WGS sequence"/>
</dbReference>
<evidence type="ECO:0000313" key="8">
    <source>
        <dbReference type="EMBL" id="KPJ51096.1"/>
    </source>
</evidence>
<dbReference type="Gene3D" id="3.30.2290.10">
    <property type="entry name" value="PmbA/TldD superfamily"/>
    <property type="match status" value="1"/>
</dbReference>
<dbReference type="InterPro" id="IPR036059">
    <property type="entry name" value="TldD/PmbA_sf"/>
</dbReference>
<keyword evidence="4" id="KW-0482">Metalloprotease</keyword>
<dbReference type="InterPro" id="IPR051463">
    <property type="entry name" value="Peptidase_U62_metallo"/>
</dbReference>
<reference evidence="8 9" key="1">
    <citation type="journal article" date="2015" name="Microbiome">
        <title>Genomic resolution of linkages in carbon, nitrogen, and sulfur cycling among widespread estuary sediment bacteria.</title>
        <authorList>
            <person name="Baker B.J."/>
            <person name="Lazar C.S."/>
            <person name="Teske A.P."/>
            <person name="Dick G.J."/>
        </authorList>
    </citation>
    <scope>NUCLEOTIDE SEQUENCE [LARGE SCALE GENOMIC DNA]</scope>
    <source>
        <strain evidence="8">DG_26</strain>
    </source>
</reference>
<evidence type="ECO:0000256" key="3">
    <source>
        <dbReference type="ARBA" id="ARBA00022801"/>
    </source>
</evidence>
<dbReference type="Pfam" id="PF19289">
    <property type="entry name" value="PmbA_TldD_3rd"/>
    <property type="match status" value="1"/>
</dbReference>
<dbReference type="PANTHER" id="PTHR30624:SF10">
    <property type="entry name" value="CONSERVED PROTEIN"/>
    <property type="match status" value="1"/>
</dbReference>
<evidence type="ECO:0000313" key="9">
    <source>
        <dbReference type="Proteomes" id="UP000051124"/>
    </source>
</evidence>
<feature type="domain" description="Metalloprotease TldD/E N-terminal" evidence="5">
    <location>
        <begin position="19"/>
        <end position="82"/>
    </location>
</feature>
<evidence type="ECO:0008006" key="10">
    <source>
        <dbReference type="Google" id="ProtNLM"/>
    </source>
</evidence>
<organism evidence="8 9">
    <name type="scientific">candidate division TA06 bacterium DG_26</name>
    <dbReference type="NCBI Taxonomy" id="1703771"/>
    <lineage>
        <taxon>Bacteria</taxon>
        <taxon>Bacteria division TA06</taxon>
    </lineage>
</organism>
<evidence type="ECO:0000256" key="1">
    <source>
        <dbReference type="ARBA" id="ARBA00005836"/>
    </source>
</evidence>
<evidence type="ECO:0000256" key="2">
    <source>
        <dbReference type="ARBA" id="ARBA00022670"/>
    </source>
</evidence>
<dbReference type="InterPro" id="IPR035068">
    <property type="entry name" value="TldD/PmbA_N"/>
</dbReference>
<protein>
    <recommendedName>
        <fullName evidence="10">Peptidase C69</fullName>
    </recommendedName>
</protein>
<dbReference type="PANTHER" id="PTHR30624">
    <property type="entry name" value="UNCHARACTERIZED PROTEIN TLDD AND PMBA"/>
    <property type="match status" value="1"/>
</dbReference>
<evidence type="ECO:0000256" key="4">
    <source>
        <dbReference type="ARBA" id="ARBA00023049"/>
    </source>
</evidence>
<evidence type="ECO:0000259" key="7">
    <source>
        <dbReference type="Pfam" id="PF19290"/>
    </source>
</evidence>
<dbReference type="AlphaFoldDB" id="A0A0S7WLS2"/>
<accession>A0A0S7WLS2</accession>
<comment type="similarity">
    <text evidence="1">Belongs to the peptidase U62 family.</text>
</comment>
<dbReference type="GO" id="GO:0006508">
    <property type="term" value="P:proteolysis"/>
    <property type="evidence" value="ECO:0007669"/>
    <property type="project" value="UniProtKB-KW"/>
</dbReference>
<comment type="caution">
    <text evidence="8">The sequence shown here is derived from an EMBL/GenBank/DDBJ whole genome shotgun (WGS) entry which is preliminary data.</text>
</comment>
<sequence>MEEYFLNLLNDLKKNVDYADIRVLEEFGEEIQMKNGEVNFVNTRDRGYGIRVLHKGSWGFASSSTFGAEQVRRVATTATEIAAASGTLKRQSAALSEAEPRVDSCRTAVVKDPFKVPPDDKVGLLVECSRIMRRHKAVKVAEGSIESREITKVFLNTEGSHIEQRTVVTGGGISCRTRSGGEIQTRSLYDYAVRGFEFIDSMNLLKESERLAREAIELLSAPECPSGTTDLLLGGSQLALQIHESCGHPIELDRVLGAEAGFYGTSFLTLDKLGSFRYGSDDVTITADATLPGGLGSFAYDDEGVSGQRTVIVERGIFKGYLTSRETACAIGQKSNGSMRASSWSCIPLIRMTNINLEPGEWTLEELIRDTRKGILMDSTKSWSIDDKRLNFQFGCESAWQIERGKLVRLLKNPVYTGITPQFWRSCDAVCNSEEWRIWGVPNCGKGEPTQSIPVGHGVAPARFRDVEVGVRRS</sequence>
<dbReference type="SUPFAM" id="SSF111283">
    <property type="entry name" value="Putative modulator of DNA gyrase, PmbA/TldD"/>
    <property type="match status" value="1"/>
</dbReference>
<keyword evidence="3" id="KW-0378">Hydrolase</keyword>
<dbReference type="GO" id="GO:0005829">
    <property type="term" value="C:cytosol"/>
    <property type="evidence" value="ECO:0007669"/>
    <property type="project" value="TreeGrafter"/>
</dbReference>
<dbReference type="Pfam" id="PF01523">
    <property type="entry name" value="PmbA_TldD_1st"/>
    <property type="match status" value="1"/>
</dbReference>
<feature type="domain" description="Metalloprotease TldD/E C-terminal" evidence="6">
    <location>
        <begin position="227"/>
        <end position="469"/>
    </location>
</feature>
<keyword evidence="2" id="KW-0645">Protease</keyword>